<comment type="caution">
    <text evidence="1">The sequence shown here is derived from an EMBL/GenBank/DDBJ whole genome shotgun (WGS) entry which is preliminary data.</text>
</comment>
<protein>
    <submittedName>
        <fullName evidence="1">Uncharacterized protein</fullName>
    </submittedName>
</protein>
<gene>
    <name evidence="1" type="ORF">EV213_108176</name>
</gene>
<dbReference type="AlphaFoldDB" id="A0A4R6U837"/>
<evidence type="ECO:0000313" key="1">
    <source>
        <dbReference type="EMBL" id="TDQ39224.1"/>
    </source>
</evidence>
<dbReference type="RefSeq" id="WP_133580652.1">
    <property type="nucleotide sequence ID" value="NZ_SNYJ01000008.1"/>
</dbReference>
<name>A0A4R6U837_9BACI</name>
<sequence>MSDKYEALHSALELRFKDGRAINNHLESLFIKLQRTLEYVVDNPKNPFEVSVNKLQGEYKVSLFGKETASITFNVYKDRGRMVVEINNKISEESDIFFEDGKFLLSEKDKDSDLIDFDDDAFEEKLNTTFVTRF</sequence>
<keyword evidence="2" id="KW-1185">Reference proteome</keyword>
<dbReference type="EMBL" id="SNYJ01000008">
    <property type="protein sequence ID" value="TDQ39224.1"/>
    <property type="molecule type" value="Genomic_DNA"/>
</dbReference>
<organism evidence="1 2">
    <name type="scientific">Aureibacillus halotolerans</name>
    <dbReference type="NCBI Taxonomy" id="1508390"/>
    <lineage>
        <taxon>Bacteria</taxon>
        <taxon>Bacillati</taxon>
        <taxon>Bacillota</taxon>
        <taxon>Bacilli</taxon>
        <taxon>Bacillales</taxon>
        <taxon>Bacillaceae</taxon>
        <taxon>Aureibacillus</taxon>
    </lineage>
</organism>
<dbReference type="Proteomes" id="UP000295632">
    <property type="component" value="Unassembled WGS sequence"/>
</dbReference>
<evidence type="ECO:0000313" key="2">
    <source>
        <dbReference type="Proteomes" id="UP000295632"/>
    </source>
</evidence>
<accession>A0A4R6U837</accession>
<reference evidence="1 2" key="1">
    <citation type="submission" date="2019-03" db="EMBL/GenBank/DDBJ databases">
        <title>Genomic Encyclopedia of Type Strains, Phase IV (KMG-IV): sequencing the most valuable type-strain genomes for metagenomic binning, comparative biology and taxonomic classification.</title>
        <authorList>
            <person name="Goeker M."/>
        </authorList>
    </citation>
    <scope>NUCLEOTIDE SEQUENCE [LARGE SCALE GENOMIC DNA]</scope>
    <source>
        <strain evidence="1 2">DSM 28697</strain>
    </source>
</reference>
<proteinExistence type="predicted"/>